<dbReference type="EMBL" id="CM001887">
    <property type="protein sequence ID" value="EOY33946.1"/>
    <property type="molecule type" value="Genomic_DNA"/>
</dbReference>
<dbReference type="PANTHER" id="PTHR42898:SF79">
    <property type="entry name" value="NAD(P)-BINDING ROSSMANN-FOLD PROTEIN"/>
    <property type="match status" value="1"/>
</dbReference>
<dbReference type="Gramene" id="EOY33946">
    <property type="protein sequence ID" value="EOY33946"/>
    <property type="gene ID" value="TCM_041774"/>
</dbReference>
<dbReference type="HOGENOM" id="CLU_010194_1_1_1"/>
<evidence type="ECO:0000313" key="5">
    <source>
        <dbReference type="Proteomes" id="UP000026915"/>
    </source>
</evidence>
<dbReference type="Gene3D" id="3.40.50.720">
    <property type="entry name" value="NAD(P)-binding Rossmann-like Domain"/>
    <property type="match status" value="1"/>
</dbReference>
<gene>
    <name evidence="4" type="ORF">TCM_041774</name>
</gene>
<dbReference type="Pfam" id="PF13561">
    <property type="entry name" value="adh_short_C2"/>
    <property type="match status" value="1"/>
</dbReference>
<dbReference type="PANTHER" id="PTHR42898">
    <property type="entry name" value="TROPINONE REDUCTASE"/>
    <property type="match status" value="1"/>
</dbReference>
<evidence type="ECO:0000256" key="3">
    <source>
        <dbReference type="ARBA" id="ARBA00025714"/>
    </source>
</evidence>
<sequence>MADQAAAAHSGGSKNRWSLHAMTALVTGGTKGIGYAIVEELAALGARIHTCSRNETDLNKCLLDWDAKGFQVTGSVCDVSSQAQREKLINTVSSEFGGKLNILINNVGTSVLKPTPDFTAEDFSFIMGTNFESAYNLCQLAYPLLKASGAGSIVFLSSVSGVVSVSFGSLYGATKGAMNHLAKYLACEWAKDNIRVNSVAPWFIQTPLTEDCCSSIYNCCPSPCLQYIQKFSEIIISRTPLGRIGEPEEVSSLVGFLCLPASSYITGQTFCIDGGMSVNGFFYHETLLGKNSQANSLS</sequence>
<protein>
    <submittedName>
        <fullName evidence="4">Senescence-associated gene 13, putative isoform 1</fullName>
    </submittedName>
</protein>
<dbReference type="eggNOG" id="KOG0725">
    <property type="taxonomic scope" value="Eukaryota"/>
</dbReference>
<dbReference type="SUPFAM" id="SSF51735">
    <property type="entry name" value="NAD(P)-binding Rossmann-fold domains"/>
    <property type="match status" value="1"/>
</dbReference>
<dbReference type="GO" id="GO:0016491">
    <property type="term" value="F:oxidoreductase activity"/>
    <property type="evidence" value="ECO:0007669"/>
    <property type="project" value="UniProtKB-KW"/>
</dbReference>
<evidence type="ECO:0000256" key="2">
    <source>
        <dbReference type="ARBA" id="ARBA00023002"/>
    </source>
</evidence>
<name>A0A061GWT3_THECC</name>
<keyword evidence="1" id="KW-0521">NADP</keyword>
<dbReference type="FunCoup" id="A0A061GWT3">
    <property type="interactions" value="468"/>
</dbReference>
<dbReference type="InterPro" id="IPR045000">
    <property type="entry name" value="TR"/>
</dbReference>
<organism evidence="4 5">
    <name type="scientific">Theobroma cacao</name>
    <name type="common">Cacao</name>
    <name type="synonym">Cocoa</name>
    <dbReference type="NCBI Taxonomy" id="3641"/>
    <lineage>
        <taxon>Eukaryota</taxon>
        <taxon>Viridiplantae</taxon>
        <taxon>Streptophyta</taxon>
        <taxon>Embryophyta</taxon>
        <taxon>Tracheophyta</taxon>
        <taxon>Spermatophyta</taxon>
        <taxon>Magnoliopsida</taxon>
        <taxon>eudicotyledons</taxon>
        <taxon>Gunneridae</taxon>
        <taxon>Pentapetalae</taxon>
        <taxon>rosids</taxon>
        <taxon>malvids</taxon>
        <taxon>Malvales</taxon>
        <taxon>Malvaceae</taxon>
        <taxon>Byttnerioideae</taxon>
        <taxon>Theobroma</taxon>
    </lineage>
</organism>
<comment type="similarity">
    <text evidence="3">Belongs to the short-chain dehydrogenases/reductases (SDR) family. SDR65C subfamily.</text>
</comment>
<evidence type="ECO:0000313" key="4">
    <source>
        <dbReference type="EMBL" id="EOY33946.1"/>
    </source>
</evidence>
<proteinExistence type="inferred from homology"/>
<dbReference type="InterPro" id="IPR036291">
    <property type="entry name" value="NAD(P)-bd_dom_sf"/>
</dbReference>
<reference evidence="4 5" key="1">
    <citation type="journal article" date="2013" name="Genome Biol.">
        <title>The genome sequence of the most widely cultivated cacao type and its use to identify candidate genes regulating pod color.</title>
        <authorList>
            <person name="Motamayor J.C."/>
            <person name="Mockaitis K."/>
            <person name="Schmutz J."/>
            <person name="Haiminen N."/>
            <person name="Iii D.L."/>
            <person name="Cornejo O."/>
            <person name="Findley S.D."/>
            <person name="Zheng P."/>
            <person name="Utro F."/>
            <person name="Royaert S."/>
            <person name="Saski C."/>
            <person name="Jenkins J."/>
            <person name="Podicheti R."/>
            <person name="Zhao M."/>
            <person name="Scheffler B.E."/>
            <person name="Stack J.C."/>
            <person name="Feltus F.A."/>
            <person name="Mustiga G.M."/>
            <person name="Amores F."/>
            <person name="Phillips W."/>
            <person name="Marelli J.P."/>
            <person name="May G.D."/>
            <person name="Shapiro H."/>
            <person name="Ma J."/>
            <person name="Bustamante C.D."/>
            <person name="Schnell R.J."/>
            <person name="Main D."/>
            <person name="Gilbert D."/>
            <person name="Parida L."/>
            <person name="Kuhn D.N."/>
        </authorList>
    </citation>
    <scope>NUCLEOTIDE SEQUENCE [LARGE SCALE GENOMIC DNA]</scope>
    <source>
        <strain evidence="5">cv. Matina 1-6</strain>
    </source>
</reference>
<keyword evidence="2" id="KW-0560">Oxidoreductase</keyword>
<dbReference type="OMA" id="SWKDEIM"/>
<dbReference type="AlphaFoldDB" id="A0A061GWT3"/>
<dbReference type="InParanoid" id="A0A061GWT3"/>
<evidence type="ECO:0000256" key="1">
    <source>
        <dbReference type="ARBA" id="ARBA00022857"/>
    </source>
</evidence>
<dbReference type="FunFam" id="3.40.50.720:FF:000084">
    <property type="entry name" value="Short-chain dehydrogenase reductase"/>
    <property type="match status" value="1"/>
</dbReference>
<dbReference type="STRING" id="3641.A0A061GWT3"/>
<dbReference type="PRINTS" id="PR00080">
    <property type="entry name" value="SDRFAMILY"/>
</dbReference>
<accession>A0A061GWT3</accession>
<dbReference type="InterPro" id="IPR002347">
    <property type="entry name" value="SDR_fam"/>
</dbReference>
<dbReference type="Proteomes" id="UP000026915">
    <property type="component" value="Chromosome 9"/>
</dbReference>
<dbReference type="PRINTS" id="PR00081">
    <property type="entry name" value="GDHRDH"/>
</dbReference>
<keyword evidence="5" id="KW-1185">Reference proteome</keyword>